<feature type="domain" description="P-type ATPase A" evidence="8">
    <location>
        <begin position="145"/>
        <end position="233"/>
    </location>
</feature>
<dbReference type="Gene3D" id="2.70.150.10">
    <property type="entry name" value="Calcium-transporting ATPase, cytoplasmic transduction domain A"/>
    <property type="match status" value="1"/>
</dbReference>
<dbReference type="GO" id="GO:0043682">
    <property type="term" value="F:P-type divalent copper transporter activity"/>
    <property type="evidence" value="ECO:0007669"/>
    <property type="project" value="TreeGrafter"/>
</dbReference>
<dbReference type="GO" id="GO:0055070">
    <property type="term" value="P:copper ion homeostasis"/>
    <property type="evidence" value="ECO:0007669"/>
    <property type="project" value="TreeGrafter"/>
</dbReference>
<protein>
    <recommendedName>
        <fullName evidence="8">P-type ATPase A domain-containing protein</fullName>
    </recommendedName>
</protein>
<evidence type="ECO:0000256" key="5">
    <source>
        <dbReference type="ARBA" id="ARBA00022989"/>
    </source>
</evidence>
<dbReference type="InterPro" id="IPR023298">
    <property type="entry name" value="ATPase_P-typ_TM_dom_sf"/>
</dbReference>
<dbReference type="EMBL" id="BARW01009367">
    <property type="protein sequence ID" value="GAI79598.1"/>
    <property type="molecule type" value="Genomic_DNA"/>
</dbReference>
<evidence type="ECO:0000313" key="9">
    <source>
        <dbReference type="EMBL" id="GAI79598.1"/>
    </source>
</evidence>
<keyword evidence="6 7" id="KW-0472">Membrane</keyword>
<evidence type="ECO:0000256" key="1">
    <source>
        <dbReference type="ARBA" id="ARBA00004127"/>
    </source>
</evidence>
<keyword evidence="3" id="KW-0479">Metal-binding</keyword>
<dbReference type="InterPro" id="IPR059000">
    <property type="entry name" value="ATPase_P-type_domA"/>
</dbReference>
<name>X1RG54_9ZZZZ</name>
<dbReference type="SUPFAM" id="SSF81653">
    <property type="entry name" value="Calcium ATPase, transduction domain A"/>
    <property type="match status" value="1"/>
</dbReference>
<evidence type="ECO:0000256" key="7">
    <source>
        <dbReference type="SAM" id="Phobius"/>
    </source>
</evidence>
<feature type="non-terminal residue" evidence="9">
    <location>
        <position position="314"/>
    </location>
</feature>
<dbReference type="GO" id="GO:0005507">
    <property type="term" value="F:copper ion binding"/>
    <property type="evidence" value="ECO:0007669"/>
    <property type="project" value="TreeGrafter"/>
</dbReference>
<evidence type="ECO:0000256" key="4">
    <source>
        <dbReference type="ARBA" id="ARBA00022967"/>
    </source>
</evidence>
<dbReference type="PANTHER" id="PTHR43520">
    <property type="entry name" value="ATP7, ISOFORM B"/>
    <property type="match status" value="1"/>
</dbReference>
<evidence type="ECO:0000256" key="6">
    <source>
        <dbReference type="ARBA" id="ARBA00023136"/>
    </source>
</evidence>
<evidence type="ECO:0000256" key="3">
    <source>
        <dbReference type="ARBA" id="ARBA00022723"/>
    </source>
</evidence>
<dbReference type="Pfam" id="PF00122">
    <property type="entry name" value="E1-E2_ATPase"/>
    <property type="match status" value="1"/>
</dbReference>
<dbReference type="NCBIfam" id="TIGR01494">
    <property type="entry name" value="ATPase_P-type"/>
    <property type="match status" value="1"/>
</dbReference>
<dbReference type="AlphaFoldDB" id="X1RG54"/>
<accession>X1RG54</accession>
<dbReference type="GO" id="GO:0005524">
    <property type="term" value="F:ATP binding"/>
    <property type="evidence" value="ECO:0007669"/>
    <property type="project" value="InterPro"/>
</dbReference>
<dbReference type="GO" id="GO:0016020">
    <property type="term" value="C:membrane"/>
    <property type="evidence" value="ECO:0007669"/>
    <property type="project" value="InterPro"/>
</dbReference>
<proteinExistence type="predicted"/>
<comment type="subcellular location">
    <subcellularLocation>
        <location evidence="1">Endomembrane system</location>
        <topology evidence="1">Multi-pass membrane protein</topology>
    </subcellularLocation>
</comment>
<organism evidence="9">
    <name type="scientific">marine sediment metagenome</name>
    <dbReference type="NCBI Taxonomy" id="412755"/>
    <lineage>
        <taxon>unclassified sequences</taxon>
        <taxon>metagenomes</taxon>
        <taxon>ecological metagenomes</taxon>
    </lineage>
</organism>
<reference evidence="9" key="1">
    <citation type="journal article" date="2014" name="Front. Microbiol.">
        <title>High frequency of phylogenetically diverse reductive dehalogenase-homologous genes in deep subseafloor sedimentary metagenomes.</title>
        <authorList>
            <person name="Kawai M."/>
            <person name="Futagami T."/>
            <person name="Toyoda A."/>
            <person name="Takaki Y."/>
            <person name="Nishi S."/>
            <person name="Hori S."/>
            <person name="Arai W."/>
            <person name="Tsubouchi T."/>
            <person name="Morono Y."/>
            <person name="Uchiyama I."/>
            <person name="Ito T."/>
            <person name="Fujiyama A."/>
            <person name="Inagaki F."/>
            <person name="Takami H."/>
        </authorList>
    </citation>
    <scope>NUCLEOTIDE SEQUENCE</scope>
    <source>
        <strain evidence="9">Expedition CK06-06</strain>
    </source>
</reference>
<feature type="transmembrane region" description="Helical" evidence="7">
    <location>
        <begin position="249"/>
        <end position="271"/>
    </location>
</feature>
<feature type="transmembrane region" description="Helical" evidence="7">
    <location>
        <begin position="277"/>
        <end position="299"/>
    </location>
</feature>
<dbReference type="GO" id="GO:0012505">
    <property type="term" value="C:endomembrane system"/>
    <property type="evidence" value="ECO:0007669"/>
    <property type="project" value="UniProtKB-SubCell"/>
</dbReference>
<comment type="caution">
    <text evidence="9">The sequence shown here is derived from an EMBL/GenBank/DDBJ whole genome shotgun (WGS) entry which is preliminary data.</text>
</comment>
<dbReference type="InterPro" id="IPR008250">
    <property type="entry name" value="ATPase_P-typ_transduc_dom_A_sf"/>
</dbReference>
<dbReference type="PANTHER" id="PTHR43520:SF8">
    <property type="entry name" value="P-TYPE CU(+) TRANSPORTER"/>
    <property type="match status" value="1"/>
</dbReference>
<gene>
    <name evidence="9" type="ORF">S12H4_18866</name>
</gene>
<dbReference type="SUPFAM" id="SSF81665">
    <property type="entry name" value="Calcium ATPase, transmembrane domain M"/>
    <property type="match status" value="1"/>
</dbReference>
<keyword evidence="5 7" id="KW-1133">Transmembrane helix</keyword>
<dbReference type="GO" id="GO:0016887">
    <property type="term" value="F:ATP hydrolysis activity"/>
    <property type="evidence" value="ECO:0007669"/>
    <property type="project" value="InterPro"/>
</dbReference>
<keyword evidence="2 7" id="KW-0812">Transmembrane</keyword>
<evidence type="ECO:0000259" key="8">
    <source>
        <dbReference type="Pfam" id="PF00122"/>
    </source>
</evidence>
<dbReference type="InterPro" id="IPR001757">
    <property type="entry name" value="P_typ_ATPase"/>
</dbReference>
<keyword evidence="4" id="KW-1278">Translocase</keyword>
<sequence>ETAIFLATFLTMGRYLESRAKGKTSEAIKKLMGLQPKTADILRPKNIDIEILYFRDCPNYNKSAEQVKDALKKLNISAPIKLIEVTKENFKDYSFYGSPTILLNKRDIEGKVNKLFGCRVYNYNNRIFVYPPKDMLISKLLSIFEEQEISIEKVALNDILIVKPGEKIPVDGEVIDGESFVDESMITGESISPLKEKGDKIVGGTINKNGVIRFVATKVGRDTMLSQIIKLVEEAQSSKPPIQRIADKAVNYFIPTVLIIALLSFVVWYLILDNSFLFALTNLISVLVIACPCALGLATPTAVTVGVGRGAELG</sequence>
<evidence type="ECO:0000256" key="2">
    <source>
        <dbReference type="ARBA" id="ARBA00022692"/>
    </source>
</evidence>
<feature type="non-terminal residue" evidence="9">
    <location>
        <position position="1"/>
    </location>
</feature>
<dbReference type="FunFam" id="2.70.150.10:FF:000002">
    <property type="entry name" value="Copper-transporting ATPase 1, putative"/>
    <property type="match status" value="1"/>
</dbReference>